<dbReference type="AlphaFoldDB" id="A0AAV5SU33"/>
<keyword evidence="1" id="KW-0472">Membrane</keyword>
<feature type="non-terminal residue" evidence="2">
    <location>
        <position position="180"/>
    </location>
</feature>
<protein>
    <recommendedName>
        <fullName evidence="4">G protein-coupled receptor</fullName>
    </recommendedName>
</protein>
<feature type="transmembrane region" description="Helical" evidence="1">
    <location>
        <begin position="114"/>
        <end position="132"/>
    </location>
</feature>
<dbReference type="Proteomes" id="UP001432027">
    <property type="component" value="Unassembled WGS sequence"/>
</dbReference>
<accession>A0AAV5SU33</accession>
<feature type="transmembrane region" description="Helical" evidence="1">
    <location>
        <begin position="33"/>
        <end position="55"/>
    </location>
</feature>
<evidence type="ECO:0000313" key="3">
    <source>
        <dbReference type="Proteomes" id="UP001432027"/>
    </source>
</evidence>
<keyword evidence="3" id="KW-1185">Reference proteome</keyword>
<keyword evidence="1" id="KW-1133">Transmembrane helix</keyword>
<evidence type="ECO:0008006" key="4">
    <source>
        <dbReference type="Google" id="ProtNLM"/>
    </source>
</evidence>
<dbReference type="EMBL" id="BTSX01000002">
    <property type="protein sequence ID" value="GMS83046.1"/>
    <property type="molecule type" value="Genomic_DNA"/>
</dbReference>
<evidence type="ECO:0000313" key="2">
    <source>
        <dbReference type="EMBL" id="GMS83046.1"/>
    </source>
</evidence>
<dbReference type="InterPro" id="IPR052728">
    <property type="entry name" value="O2_lipid_transport_reg"/>
</dbReference>
<reference evidence="2" key="1">
    <citation type="submission" date="2023-10" db="EMBL/GenBank/DDBJ databases">
        <title>Genome assembly of Pristionchus species.</title>
        <authorList>
            <person name="Yoshida K."/>
            <person name="Sommer R.J."/>
        </authorList>
    </citation>
    <scope>NUCLEOTIDE SEQUENCE</scope>
    <source>
        <strain evidence="2">RS0144</strain>
    </source>
</reference>
<comment type="caution">
    <text evidence="2">The sequence shown here is derived from an EMBL/GenBank/DDBJ whole genome shotgun (WGS) entry which is preliminary data.</text>
</comment>
<feature type="transmembrane region" description="Helical" evidence="1">
    <location>
        <begin position="152"/>
        <end position="178"/>
    </location>
</feature>
<keyword evidence="1" id="KW-0812">Transmembrane</keyword>
<feature type="transmembrane region" description="Helical" evidence="1">
    <location>
        <begin position="75"/>
        <end position="93"/>
    </location>
</feature>
<dbReference type="PANTHER" id="PTHR11161">
    <property type="entry name" value="O-ACYLTRANSFERASE"/>
    <property type="match status" value="1"/>
</dbReference>
<proteinExistence type="predicted"/>
<dbReference type="PANTHER" id="PTHR11161:SF55">
    <property type="entry name" value="NOSE RESISTANT-TO-FLUOXETINE PROTEIN N-TERMINAL DOMAIN-CONTAINING PROTEIN"/>
    <property type="match status" value="1"/>
</dbReference>
<sequence length="180" mass="20274">MYNSPIIRCQTYLIGMAVGWLLQNRRKVKIHNLLNLACWPVVLATMLAVTLGLYSEGGGTALPVFWRAMYSSLSRIAWGCCLAWIIIACWYGYGGPINAIMSSTFWVPLGRLTYCGYLMQIPVIMLLSSLHVSEVWMSSSLEMVVSRYIPNVVVTFIVSIFYSALFELNFANVIFIFCSL</sequence>
<gene>
    <name evidence="2" type="ORF">PENTCL1PPCAC_5221</name>
</gene>
<organism evidence="2 3">
    <name type="scientific">Pristionchus entomophagus</name>
    <dbReference type="NCBI Taxonomy" id="358040"/>
    <lineage>
        <taxon>Eukaryota</taxon>
        <taxon>Metazoa</taxon>
        <taxon>Ecdysozoa</taxon>
        <taxon>Nematoda</taxon>
        <taxon>Chromadorea</taxon>
        <taxon>Rhabditida</taxon>
        <taxon>Rhabditina</taxon>
        <taxon>Diplogasteromorpha</taxon>
        <taxon>Diplogasteroidea</taxon>
        <taxon>Neodiplogasteridae</taxon>
        <taxon>Pristionchus</taxon>
    </lineage>
</organism>
<name>A0AAV5SU33_9BILA</name>
<evidence type="ECO:0000256" key="1">
    <source>
        <dbReference type="SAM" id="Phobius"/>
    </source>
</evidence>